<evidence type="ECO:0000256" key="2">
    <source>
        <dbReference type="ARBA" id="ARBA00023002"/>
    </source>
</evidence>
<dbReference type="Gene3D" id="3.40.50.720">
    <property type="entry name" value="NAD(P)-binding Rossmann-like Domain"/>
    <property type="match status" value="1"/>
</dbReference>
<keyword evidence="6" id="KW-1185">Reference proteome</keyword>
<keyword evidence="2" id="KW-0560">Oxidoreductase</keyword>
<comment type="function">
    <text evidence="3">Putative oxidoreductase.</text>
</comment>
<gene>
    <name evidence="5" type="ORF">TGRH88_052180</name>
</gene>
<dbReference type="AlphaFoldDB" id="A0A7J6JYS4"/>
<dbReference type="SUPFAM" id="SSF51735">
    <property type="entry name" value="NAD(P)-binding Rossmann-fold domains"/>
    <property type="match status" value="1"/>
</dbReference>
<comment type="caution">
    <text evidence="5">The sequence shown here is derived from an EMBL/GenBank/DDBJ whole genome shotgun (WGS) entry which is preliminary data.</text>
</comment>
<dbReference type="Proteomes" id="UP000557509">
    <property type="component" value="Unassembled WGS sequence"/>
</dbReference>
<dbReference type="PANTHER" id="PTHR44196">
    <property type="entry name" value="DEHYDROGENASE/REDUCTASE SDR FAMILY MEMBER 7B"/>
    <property type="match status" value="1"/>
</dbReference>
<dbReference type="VEuPathDB" id="ToxoDB:TGME49_313055"/>
<organism evidence="5 6">
    <name type="scientific">Toxoplasma gondii</name>
    <dbReference type="NCBI Taxonomy" id="5811"/>
    <lineage>
        <taxon>Eukaryota</taxon>
        <taxon>Sar</taxon>
        <taxon>Alveolata</taxon>
        <taxon>Apicomplexa</taxon>
        <taxon>Conoidasida</taxon>
        <taxon>Coccidia</taxon>
        <taxon>Eucoccidiorida</taxon>
        <taxon>Eimeriorina</taxon>
        <taxon>Sarcocystidae</taxon>
        <taxon>Toxoplasma</taxon>
    </lineage>
</organism>
<protein>
    <submittedName>
        <fullName evidence="5">Oxidoreductase, short chain dehydrogenase/reductase family protein</fullName>
    </submittedName>
</protein>
<dbReference type="InterPro" id="IPR020904">
    <property type="entry name" value="Sc_DH/Rdtase_CS"/>
</dbReference>
<dbReference type="PRINTS" id="PR00080">
    <property type="entry name" value="SDRFAMILY"/>
</dbReference>
<dbReference type="InterPro" id="IPR036291">
    <property type="entry name" value="NAD(P)-bd_dom_sf"/>
</dbReference>
<sequence>MKTGPITDIRPNLRELNTSWMATDWRLKELKSKMHAEHAKLVQWNCALPVTNIEFRPLREIMDIQAVGSVLASALASPLLLAVACCASLKLAAGALNFIWSLCAAYLLRQADFWTMLLPEKTGYWRNRVAWVTGSSSGVGLSLCRLLAHRGCRVIMSSRKIEDLQAAKQDVVTFCSLKGVQKSENDFLLLPFDLLQLESFEDIVVKATAWAPNGRIDFLFNNAGIASRGLFMSYEAAEKIIKTDLLAQMKLTKLLLPIMSKAGFGHIIFTNSGRSKLVACGHEPYSVSKVGLLCFAEALSRDLKAKNMNIFVTSALPSYIRTKISYKTLGPDGTPLTDDTSYMHTDTAAGLPPDTVARYMLKAASNKLRECWIATTPVLFYLYLQAYLPDLASSLLDLRAEAHALEIEQEAQELEEIAQRVSRCPPHST</sequence>
<evidence type="ECO:0000256" key="1">
    <source>
        <dbReference type="ARBA" id="ARBA00006484"/>
    </source>
</evidence>
<dbReference type="InterPro" id="IPR002347">
    <property type="entry name" value="SDR_fam"/>
</dbReference>
<comment type="similarity">
    <text evidence="1 4">Belongs to the short-chain dehydrogenases/reductases (SDR) family.</text>
</comment>
<name>A0A7J6JYS4_TOXGO</name>
<evidence type="ECO:0000256" key="4">
    <source>
        <dbReference type="RuleBase" id="RU000363"/>
    </source>
</evidence>
<dbReference type="GO" id="GO:0016491">
    <property type="term" value="F:oxidoreductase activity"/>
    <property type="evidence" value="ECO:0007669"/>
    <property type="project" value="UniProtKB-KW"/>
</dbReference>
<dbReference type="PANTHER" id="PTHR44196:SF1">
    <property type="entry name" value="DEHYDROGENASE_REDUCTASE SDR FAMILY MEMBER 7B"/>
    <property type="match status" value="1"/>
</dbReference>
<dbReference type="EMBL" id="JAAUHK010000196">
    <property type="protein sequence ID" value="KAF4639446.1"/>
    <property type="molecule type" value="Genomic_DNA"/>
</dbReference>
<dbReference type="GO" id="GO:0016020">
    <property type="term" value="C:membrane"/>
    <property type="evidence" value="ECO:0007669"/>
    <property type="project" value="TreeGrafter"/>
</dbReference>
<proteinExistence type="inferred from homology"/>
<dbReference type="Pfam" id="PF00106">
    <property type="entry name" value="adh_short"/>
    <property type="match status" value="1"/>
</dbReference>
<evidence type="ECO:0000313" key="6">
    <source>
        <dbReference type="Proteomes" id="UP000557509"/>
    </source>
</evidence>
<reference evidence="5 6" key="1">
    <citation type="submission" date="2020-03" db="EMBL/GenBank/DDBJ databases">
        <title>Genome sequence of Toxoplasma gondii RH-88 strain.</title>
        <authorList>
            <person name="Lorenzi H.A."/>
            <person name="Venepally P."/>
            <person name="Rozenberg A."/>
            <person name="Sibley D."/>
        </authorList>
    </citation>
    <scope>NUCLEOTIDE SEQUENCE [LARGE SCALE GENOMIC DNA]</scope>
    <source>
        <strain evidence="5 6">RH-88</strain>
    </source>
</reference>
<dbReference type="VEuPathDB" id="ToxoDB:TGME49_313050"/>
<accession>A0A7J6JYS4</accession>
<evidence type="ECO:0000256" key="3">
    <source>
        <dbReference type="ARBA" id="ARBA00037096"/>
    </source>
</evidence>
<dbReference type="PROSITE" id="PS00061">
    <property type="entry name" value="ADH_SHORT"/>
    <property type="match status" value="1"/>
</dbReference>
<evidence type="ECO:0000313" key="5">
    <source>
        <dbReference type="EMBL" id="KAF4639446.1"/>
    </source>
</evidence>
<dbReference type="PRINTS" id="PR00081">
    <property type="entry name" value="GDHRDH"/>
</dbReference>